<reference evidence="1 2" key="2">
    <citation type="submission" date="2017-10" db="EMBL/GenBank/DDBJ databases">
        <title>Extensive intraspecific genome diversity in a model arbuscular mycorrhizal fungus.</title>
        <authorList>
            <person name="Chen E.C.H."/>
            <person name="Morin E."/>
            <person name="Baudet D."/>
            <person name="Noel J."/>
            <person name="Ndikumana S."/>
            <person name="Charron P."/>
            <person name="St-Onge C."/>
            <person name="Giorgi J."/>
            <person name="Grigoriev I.V."/>
            <person name="Roux C."/>
            <person name="Martin F.M."/>
            <person name="Corradi N."/>
        </authorList>
    </citation>
    <scope>NUCLEOTIDE SEQUENCE [LARGE SCALE GENOMIC DNA]</scope>
    <source>
        <strain evidence="1 2">C2</strain>
    </source>
</reference>
<dbReference type="VEuPathDB" id="FungiDB:FUN_024267"/>
<accession>A0A2N1MVW7</accession>
<comment type="caution">
    <text evidence="1">The sequence shown here is derived from an EMBL/GenBank/DDBJ whole genome shotgun (WGS) entry which is preliminary data.</text>
</comment>
<proteinExistence type="predicted"/>
<evidence type="ECO:0000313" key="1">
    <source>
        <dbReference type="EMBL" id="PKK65766.1"/>
    </source>
</evidence>
<sequence>MPRIDYKAQLNIWNKVQCDQINRIGRAMFKKKCAVVSTMPNCLIYSSFGYKIKDMYVLQLQRQFTRLRNQMNATGIVNTVLWIHGNRMLRYKDLKNRFNISTKGRISTWFKQLETIFITDRKLSSKVKNEFIIGRHYQFISPSIENVNVKSRDWIATYTTITDEAVIARIIDIKHDSLIAEHWIQDANKEISPSVQLPVIKKCNGCDLKSFHTRSPRSSVKKRCLFKVNKQTTIKVKASSI</sequence>
<organism evidence="1 2">
    <name type="scientific">Rhizophagus irregularis</name>
    <dbReference type="NCBI Taxonomy" id="588596"/>
    <lineage>
        <taxon>Eukaryota</taxon>
        <taxon>Fungi</taxon>
        <taxon>Fungi incertae sedis</taxon>
        <taxon>Mucoromycota</taxon>
        <taxon>Glomeromycotina</taxon>
        <taxon>Glomeromycetes</taxon>
        <taxon>Glomerales</taxon>
        <taxon>Glomeraceae</taxon>
        <taxon>Rhizophagus</taxon>
    </lineage>
</organism>
<evidence type="ECO:0000313" key="2">
    <source>
        <dbReference type="Proteomes" id="UP000233469"/>
    </source>
</evidence>
<dbReference type="Proteomes" id="UP000233469">
    <property type="component" value="Unassembled WGS sequence"/>
</dbReference>
<name>A0A2N1MVW7_9GLOM</name>
<gene>
    <name evidence="1" type="ORF">RhiirC2_785683</name>
</gene>
<reference evidence="1 2" key="1">
    <citation type="submission" date="2016-04" db="EMBL/GenBank/DDBJ databases">
        <title>Genome analyses suggest a sexual origin of heterokaryosis in a supposedly ancient asexual fungus.</title>
        <authorList>
            <person name="Ropars J."/>
            <person name="Sedzielewska K."/>
            <person name="Noel J."/>
            <person name="Charron P."/>
            <person name="Farinelli L."/>
            <person name="Marton T."/>
            <person name="Kruger M."/>
            <person name="Pelin A."/>
            <person name="Brachmann A."/>
            <person name="Corradi N."/>
        </authorList>
    </citation>
    <scope>NUCLEOTIDE SEQUENCE [LARGE SCALE GENOMIC DNA]</scope>
    <source>
        <strain evidence="1 2">C2</strain>
    </source>
</reference>
<dbReference type="EMBL" id="LLXL01001200">
    <property type="protein sequence ID" value="PKK65766.1"/>
    <property type="molecule type" value="Genomic_DNA"/>
</dbReference>
<feature type="non-terminal residue" evidence="1">
    <location>
        <position position="241"/>
    </location>
</feature>
<protein>
    <submittedName>
        <fullName evidence="1">Uncharacterized protein</fullName>
    </submittedName>
</protein>
<dbReference type="AlphaFoldDB" id="A0A2N1MVW7"/>